<evidence type="ECO:0000313" key="15">
    <source>
        <dbReference type="Proteomes" id="UP000076722"/>
    </source>
</evidence>
<dbReference type="Proteomes" id="UP000076722">
    <property type="component" value="Unassembled WGS sequence"/>
</dbReference>
<dbReference type="PROSITE" id="PS00107">
    <property type="entry name" value="PROTEIN_KINASE_ATP"/>
    <property type="match status" value="1"/>
</dbReference>
<comment type="catalytic activity">
    <reaction evidence="8">
        <text>L-threonyl-[protein] + ATP = O-phospho-L-threonyl-[protein] + ADP + H(+)</text>
        <dbReference type="Rhea" id="RHEA:46608"/>
        <dbReference type="Rhea" id="RHEA-COMP:11060"/>
        <dbReference type="Rhea" id="RHEA-COMP:11605"/>
        <dbReference type="ChEBI" id="CHEBI:15378"/>
        <dbReference type="ChEBI" id="CHEBI:30013"/>
        <dbReference type="ChEBI" id="CHEBI:30616"/>
        <dbReference type="ChEBI" id="CHEBI:61977"/>
        <dbReference type="ChEBI" id="CHEBI:456216"/>
        <dbReference type="EC" id="2.7.11.1"/>
    </reaction>
</comment>
<dbReference type="EC" id="2.7.11.1" evidence="2"/>
<keyword evidence="15" id="KW-1185">Reference proteome</keyword>
<accession>A0A165A958</accession>
<dbReference type="OrthoDB" id="10250725at2759"/>
<evidence type="ECO:0000259" key="13">
    <source>
        <dbReference type="PROSITE" id="PS50011"/>
    </source>
</evidence>
<feature type="coiled-coil region" evidence="11">
    <location>
        <begin position="294"/>
        <end position="360"/>
    </location>
</feature>
<evidence type="ECO:0000256" key="7">
    <source>
        <dbReference type="ARBA" id="ARBA00022840"/>
    </source>
</evidence>
<evidence type="ECO:0000256" key="3">
    <source>
        <dbReference type="ARBA" id="ARBA00022527"/>
    </source>
</evidence>
<proteinExistence type="inferred from homology"/>
<dbReference type="PANTHER" id="PTHR44899">
    <property type="entry name" value="CAMK FAMILY PROTEIN KINASE"/>
    <property type="match status" value="1"/>
</dbReference>
<dbReference type="InterPro" id="IPR011009">
    <property type="entry name" value="Kinase-like_dom_sf"/>
</dbReference>
<feature type="compositionally biased region" description="Polar residues" evidence="12">
    <location>
        <begin position="599"/>
        <end position="628"/>
    </location>
</feature>
<feature type="compositionally biased region" description="Low complexity" evidence="12">
    <location>
        <begin position="665"/>
        <end position="678"/>
    </location>
</feature>
<dbReference type="EMBL" id="KV419395">
    <property type="protein sequence ID" value="KZS98648.1"/>
    <property type="molecule type" value="Genomic_DNA"/>
</dbReference>
<keyword evidence="6 14" id="KW-0418">Kinase</keyword>
<dbReference type="CDD" id="cd08217">
    <property type="entry name" value="STKc_Nek2"/>
    <property type="match status" value="1"/>
</dbReference>
<keyword evidence="11" id="KW-0175">Coiled coil</keyword>
<comment type="catalytic activity">
    <reaction evidence="9">
        <text>L-seryl-[protein] + ATP = O-phospho-L-seryl-[protein] + ADP + H(+)</text>
        <dbReference type="Rhea" id="RHEA:17989"/>
        <dbReference type="Rhea" id="RHEA-COMP:9863"/>
        <dbReference type="Rhea" id="RHEA-COMP:11604"/>
        <dbReference type="ChEBI" id="CHEBI:15378"/>
        <dbReference type="ChEBI" id="CHEBI:29999"/>
        <dbReference type="ChEBI" id="CHEBI:30616"/>
        <dbReference type="ChEBI" id="CHEBI:83421"/>
        <dbReference type="ChEBI" id="CHEBI:456216"/>
        <dbReference type="EC" id="2.7.11.1"/>
    </reaction>
</comment>
<feature type="region of interest" description="Disordered" evidence="12">
    <location>
        <begin position="546"/>
        <end position="705"/>
    </location>
</feature>
<dbReference type="PANTHER" id="PTHR44899:SF10">
    <property type="entry name" value="NIMA-RELATED KINASE 2"/>
    <property type="match status" value="1"/>
</dbReference>
<dbReference type="Gene3D" id="1.10.510.10">
    <property type="entry name" value="Transferase(Phosphotransferase) domain 1"/>
    <property type="match status" value="1"/>
</dbReference>
<dbReference type="InterPro" id="IPR008271">
    <property type="entry name" value="Ser/Thr_kinase_AS"/>
</dbReference>
<name>A0A165A958_9AGAM</name>
<dbReference type="STRING" id="1314777.A0A165A958"/>
<evidence type="ECO:0000256" key="9">
    <source>
        <dbReference type="ARBA" id="ARBA00048679"/>
    </source>
</evidence>
<comment type="similarity">
    <text evidence="1">Belongs to the protein kinase superfamily. NEK Ser/Thr protein kinase family. NIMA subfamily.</text>
</comment>
<evidence type="ECO:0000256" key="2">
    <source>
        <dbReference type="ARBA" id="ARBA00012513"/>
    </source>
</evidence>
<dbReference type="AlphaFoldDB" id="A0A165A958"/>
<evidence type="ECO:0000256" key="4">
    <source>
        <dbReference type="ARBA" id="ARBA00022679"/>
    </source>
</evidence>
<evidence type="ECO:0000256" key="12">
    <source>
        <dbReference type="SAM" id="MobiDB-lite"/>
    </source>
</evidence>
<gene>
    <name evidence="14" type="ORF">SISNIDRAFT_515284</name>
</gene>
<dbReference type="PROSITE" id="PS50011">
    <property type="entry name" value="PROTEIN_KINASE_DOM"/>
    <property type="match status" value="1"/>
</dbReference>
<dbReference type="InterPro" id="IPR051131">
    <property type="entry name" value="NEK_Ser/Thr_kinase_NIMA"/>
</dbReference>
<dbReference type="FunFam" id="3.30.200.20:FF:000097">
    <property type="entry name" value="Probable serine/threonine-protein kinase nek1"/>
    <property type="match status" value="1"/>
</dbReference>
<evidence type="ECO:0000256" key="5">
    <source>
        <dbReference type="ARBA" id="ARBA00022741"/>
    </source>
</evidence>
<feature type="domain" description="Protein kinase" evidence="13">
    <location>
        <begin position="10"/>
        <end position="285"/>
    </location>
</feature>
<feature type="compositionally biased region" description="Acidic residues" evidence="12">
    <location>
        <begin position="550"/>
        <end position="560"/>
    </location>
</feature>
<evidence type="ECO:0000256" key="6">
    <source>
        <dbReference type="ARBA" id="ARBA00022777"/>
    </source>
</evidence>
<dbReference type="GO" id="GO:0005524">
    <property type="term" value="F:ATP binding"/>
    <property type="evidence" value="ECO:0007669"/>
    <property type="project" value="UniProtKB-UniRule"/>
</dbReference>
<dbReference type="PROSITE" id="PS00108">
    <property type="entry name" value="PROTEIN_KINASE_ST"/>
    <property type="match status" value="1"/>
</dbReference>
<dbReference type="Pfam" id="PF00069">
    <property type="entry name" value="Pkinase"/>
    <property type="match status" value="1"/>
</dbReference>
<evidence type="ECO:0000256" key="8">
    <source>
        <dbReference type="ARBA" id="ARBA00047899"/>
    </source>
</evidence>
<keyword evidence="7 10" id="KW-0067">ATP-binding</keyword>
<feature type="compositionally biased region" description="Polar residues" evidence="12">
    <location>
        <begin position="679"/>
        <end position="699"/>
    </location>
</feature>
<evidence type="ECO:0000256" key="1">
    <source>
        <dbReference type="ARBA" id="ARBA00010886"/>
    </source>
</evidence>
<dbReference type="InterPro" id="IPR017441">
    <property type="entry name" value="Protein_kinase_ATP_BS"/>
</dbReference>
<evidence type="ECO:0000313" key="14">
    <source>
        <dbReference type="EMBL" id="KZS98648.1"/>
    </source>
</evidence>
<organism evidence="14 15">
    <name type="scientific">Sistotremastrum niveocremeum HHB9708</name>
    <dbReference type="NCBI Taxonomy" id="1314777"/>
    <lineage>
        <taxon>Eukaryota</taxon>
        <taxon>Fungi</taxon>
        <taxon>Dikarya</taxon>
        <taxon>Basidiomycota</taxon>
        <taxon>Agaricomycotina</taxon>
        <taxon>Agaricomycetes</taxon>
        <taxon>Sistotremastrales</taxon>
        <taxon>Sistotremastraceae</taxon>
        <taxon>Sertulicium</taxon>
        <taxon>Sertulicium niveocremeum</taxon>
    </lineage>
</organism>
<dbReference type="GO" id="GO:0004674">
    <property type="term" value="F:protein serine/threonine kinase activity"/>
    <property type="evidence" value="ECO:0007669"/>
    <property type="project" value="UniProtKB-KW"/>
</dbReference>
<keyword evidence="3" id="KW-0723">Serine/threonine-protein kinase</keyword>
<protein>
    <recommendedName>
        <fullName evidence="2">non-specific serine/threonine protein kinase</fullName>
        <ecNumber evidence="2">2.7.11.1</ecNumber>
    </recommendedName>
</protein>
<evidence type="ECO:0000256" key="11">
    <source>
        <dbReference type="SAM" id="Coils"/>
    </source>
</evidence>
<keyword evidence="5 10" id="KW-0547">Nucleotide-binding</keyword>
<dbReference type="InterPro" id="IPR000719">
    <property type="entry name" value="Prot_kinase_dom"/>
</dbReference>
<dbReference type="SUPFAM" id="SSF56112">
    <property type="entry name" value="Protein kinase-like (PK-like)"/>
    <property type="match status" value="1"/>
</dbReference>
<sequence length="705" mass="78961">MAAAHPINDYEALDIIGNGSFGIIRKVKRKTDGALLARKELNFERMSERDRKQIVSEVNILKDLHHESIVRYHDRFVDREKGILYIMMEYCGGGDLGSIIKQCARTGTSIPEDTIWSYFLQLLQALHYCHTGGPRHPSSSDPSGTASRGQILHRDLKPENVFIDFNNRIKLGDFGLSKALGAACLANTYVGTPYYMSPELIQERSYDSKSDIWSLGCLIFELCALKPPFHEAQTHQELAVFIRSGRIPPLPRNYSQALVLVIKSMLNINPNLRPSAAQLLQHERIEVALKVTELEQKAAELASFKQLIAAKEAELVSRENELRQKELSFDERVRAKEAELNTMMANKEEFLRNMMKTEEDRVRAQFVDWENTIRQEQTNREANVAKLHQAREQELEIQWHKRETELTKNVAEREEACQRQEEALRRAWEDLTAQAVPEGPTREGPFKDIQNQPHLAIPSTISHDITPTRVPLVSARQKNSIARLQTPLTRLADKFRSARQQDPGSAMKGVILTSTGEMLDTPSPPIKGDLADLLGDSPIKGLRNFSDLDLASDSENEDASSPEKENRYPSAGSANTSPTIPPSRLRKPSLRNLTIRPSLPQSSASCPSHTLPTSISPVSTSRPLSQPSLERGDSDEENQPSPTVTRVEREPRIGFRPVSRLQSQSTALRAVAAANSASKPTTTLKIKTGSTKSTKNSLSRFPLRP</sequence>
<dbReference type="Gene3D" id="3.30.200.20">
    <property type="entry name" value="Phosphorylase Kinase, domain 1"/>
    <property type="match status" value="2"/>
</dbReference>
<reference evidence="14 15" key="1">
    <citation type="journal article" date="2016" name="Mol. Biol. Evol.">
        <title>Comparative Genomics of Early-Diverging Mushroom-Forming Fungi Provides Insights into the Origins of Lignocellulose Decay Capabilities.</title>
        <authorList>
            <person name="Nagy L.G."/>
            <person name="Riley R."/>
            <person name="Tritt A."/>
            <person name="Adam C."/>
            <person name="Daum C."/>
            <person name="Floudas D."/>
            <person name="Sun H."/>
            <person name="Yadav J.S."/>
            <person name="Pangilinan J."/>
            <person name="Larsson K.H."/>
            <person name="Matsuura K."/>
            <person name="Barry K."/>
            <person name="Labutti K."/>
            <person name="Kuo R."/>
            <person name="Ohm R.A."/>
            <person name="Bhattacharya S.S."/>
            <person name="Shirouzu T."/>
            <person name="Yoshinaga Y."/>
            <person name="Martin F.M."/>
            <person name="Grigoriev I.V."/>
            <person name="Hibbett D.S."/>
        </authorList>
    </citation>
    <scope>NUCLEOTIDE SEQUENCE [LARGE SCALE GENOMIC DNA]</scope>
    <source>
        <strain evidence="14 15">HHB9708</strain>
    </source>
</reference>
<dbReference type="SMART" id="SM00220">
    <property type="entry name" value="S_TKc"/>
    <property type="match status" value="1"/>
</dbReference>
<evidence type="ECO:0000256" key="10">
    <source>
        <dbReference type="PROSITE-ProRule" id="PRU10141"/>
    </source>
</evidence>
<feature type="binding site" evidence="10">
    <location>
        <position position="39"/>
    </location>
    <ligand>
        <name>ATP</name>
        <dbReference type="ChEBI" id="CHEBI:30616"/>
    </ligand>
</feature>
<keyword evidence="4" id="KW-0808">Transferase</keyword>